<accession>A0A2P2QSW5</accession>
<dbReference type="EMBL" id="GGEC01089517">
    <property type="protein sequence ID" value="MBX70001.1"/>
    <property type="molecule type" value="Transcribed_RNA"/>
</dbReference>
<evidence type="ECO:0000313" key="1">
    <source>
        <dbReference type="EMBL" id="MBX70001.1"/>
    </source>
</evidence>
<organism evidence="1">
    <name type="scientific">Rhizophora mucronata</name>
    <name type="common">Asiatic mangrove</name>
    <dbReference type="NCBI Taxonomy" id="61149"/>
    <lineage>
        <taxon>Eukaryota</taxon>
        <taxon>Viridiplantae</taxon>
        <taxon>Streptophyta</taxon>
        <taxon>Embryophyta</taxon>
        <taxon>Tracheophyta</taxon>
        <taxon>Spermatophyta</taxon>
        <taxon>Magnoliopsida</taxon>
        <taxon>eudicotyledons</taxon>
        <taxon>Gunneridae</taxon>
        <taxon>Pentapetalae</taxon>
        <taxon>rosids</taxon>
        <taxon>fabids</taxon>
        <taxon>Malpighiales</taxon>
        <taxon>Rhizophoraceae</taxon>
        <taxon>Rhizophora</taxon>
    </lineage>
</organism>
<reference evidence="1" key="1">
    <citation type="submission" date="2018-02" db="EMBL/GenBank/DDBJ databases">
        <title>Rhizophora mucronata_Transcriptome.</title>
        <authorList>
            <person name="Meera S.P."/>
            <person name="Sreeshan A."/>
            <person name="Augustine A."/>
        </authorList>
    </citation>
    <scope>NUCLEOTIDE SEQUENCE</scope>
    <source>
        <tissue evidence="1">Leaf</tissue>
    </source>
</reference>
<protein>
    <submittedName>
        <fullName evidence="1">Uncharacterized protein</fullName>
    </submittedName>
</protein>
<proteinExistence type="predicted"/>
<dbReference type="AlphaFoldDB" id="A0A2P2QSW5"/>
<name>A0A2P2QSW5_RHIMU</name>
<sequence length="29" mass="3343">MLLFSLILACTSTFCSYIEQHLLLSLRII</sequence>